<evidence type="ECO:0000313" key="1">
    <source>
        <dbReference type="EMBL" id="ODV96917.1"/>
    </source>
</evidence>
<dbReference type="EMBL" id="KV454012">
    <property type="protein sequence ID" value="ODV96917.1"/>
    <property type="molecule type" value="Genomic_DNA"/>
</dbReference>
<dbReference type="AlphaFoldDB" id="A0A1E4TYV8"/>
<organism evidence="1 2">
    <name type="scientific">Pachysolen tannophilus NRRL Y-2460</name>
    <dbReference type="NCBI Taxonomy" id="669874"/>
    <lineage>
        <taxon>Eukaryota</taxon>
        <taxon>Fungi</taxon>
        <taxon>Dikarya</taxon>
        <taxon>Ascomycota</taxon>
        <taxon>Saccharomycotina</taxon>
        <taxon>Pichiomycetes</taxon>
        <taxon>Pachysolenaceae</taxon>
        <taxon>Pachysolen</taxon>
    </lineage>
</organism>
<proteinExistence type="predicted"/>
<keyword evidence="2" id="KW-1185">Reference proteome</keyword>
<name>A0A1E4TYV8_PACTA</name>
<protein>
    <submittedName>
        <fullName evidence="1">Uncharacterized protein</fullName>
    </submittedName>
</protein>
<dbReference type="Proteomes" id="UP000094236">
    <property type="component" value="Unassembled WGS sequence"/>
</dbReference>
<sequence>MVLEEISANLINVAEQILQDSEKYGNNKLQYTKNGRVYRLINHEGFERIKEDHKFLIITRDYNFKENLSLISSYYILKKIDENSKSEGDDDDLFAKHRDLCLSIVGAAREIELNRWYDPNTCVTTKDEASYDPEGMVEEALKFSKDITKNHINNGLLLLCASKINFFHTDHTASKKIEGICLRNLVLSLYGEKALNSEKIYNAIRCFAHWGSIRGILYKLELKSLYVDSDLQNNFRNFPNPPEYLKQQLYIRYPAGTSKYSLAKKAIEMISNSLYGKLIPIQTDMKWLFQLCNDIEKEPARYHLRSSTKNLSKNPVILSKLEKPDQILKICACIINGSNGFIGKKLMTSSKLPKRQTIKNDNIYIKSKNLTSHISKYYAQGLDDDKILEIMGGKVNNCIYDKVKAATQSIL</sequence>
<dbReference type="OrthoDB" id="4075408at2759"/>
<reference evidence="2" key="1">
    <citation type="submission" date="2016-05" db="EMBL/GenBank/DDBJ databases">
        <title>Comparative genomics of biotechnologically important yeasts.</title>
        <authorList>
            <consortium name="DOE Joint Genome Institute"/>
            <person name="Riley R."/>
            <person name="Haridas S."/>
            <person name="Wolfe K.H."/>
            <person name="Lopes M.R."/>
            <person name="Hittinger C.T."/>
            <person name="Goker M."/>
            <person name="Salamov A."/>
            <person name="Wisecaver J."/>
            <person name="Long T.M."/>
            <person name="Aerts A.L."/>
            <person name="Barry K."/>
            <person name="Choi C."/>
            <person name="Clum A."/>
            <person name="Coughlan A.Y."/>
            <person name="Deshpande S."/>
            <person name="Douglass A.P."/>
            <person name="Hanson S.J."/>
            <person name="Klenk H.-P."/>
            <person name="Labutti K."/>
            <person name="Lapidus A."/>
            <person name="Lindquist E."/>
            <person name="Lipzen A."/>
            <person name="Meier-Kolthoff J.P."/>
            <person name="Ohm R.A."/>
            <person name="Otillar R.P."/>
            <person name="Pangilinan J."/>
            <person name="Peng Y."/>
            <person name="Rokas A."/>
            <person name="Rosa C.A."/>
            <person name="Scheuner C."/>
            <person name="Sibirny A.A."/>
            <person name="Slot J.C."/>
            <person name="Stielow J.B."/>
            <person name="Sun H."/>
            <person name="Kurtzman C.P."/>
            <person name="Blackwell M."/>
            <person name="Grigoriev I.V."/>
            <person name="Jeffries T.W."/>
        </authorList>
    </citation>
    <scope>NUCLEOTIDE SEQUENCE [LARGE SCALE GENOMIC DNA]</scope>
    <source>
        <strain evidence="2">NRRL Y-2460</strain>
    </source>
</reference>
<accession>A0A1E4TYV8</accession>
<gene>
    <name evidence="1" type="ORF">PACTADRAFT_48707</name>
</gene>
<evidence type="ECO:0000313" key="2">
    <source>
        <dbReference type="Proteomes" id="UP000094236"/>
    </source>
</evidence>